<keyword evidence="5 8" id="KW-0067">ATP-binding</keyword>
<evidence type="ECO:0000256" key="5">
    <source>
        <dbReference type="ARBA" id="ARBA00022840"/>
    </source>
</evidence>
<keyword evidence="4 10" id="KW-0418">Kinase</keyword>
<feature type="domain" description="Protein kinase" evidence="11">
    <location>
        <begin position="23"/>
        <end position="307"/>
    </location>
</feature>
<accession>A0A9P0GZE2</accession>
<gene>
    <name evidence="12" type="ORF">NEZAVI_LOCUS575</name>
</gene>
<name>A0A9P0GZE2_NEZVI</name>
<evidence type="ECO:0000256" key="6">
    <source>
        <dbReference type="ARBA" id="ARBA00047592"/>
    </source>
</evidence>
<dbReference type="EMBL" id="OV725077">
    <property type="protein sequence ID" value="CAH1389116.1"/>
    <property type="molecule type" value="Genomic_DNA"/>
</dbReference>
<dbReference type="PROSITE" id="PS00107">
    <property type="entry name" value="PROTEIN_KINASE_ATP"/>
    <property type="match status" value="1"/>
</dbReference>
<protein>
    <recommendedName>
        <fullName evidence="10">Mitogen-activated protein kinase</fullName>
        <ecNumber evidence="10">2.7.11.24</ecNumber>
    </recommendedName>
</protein>
<sequence>MTSTKSAAKEIDKSISPNILHYYVIDRRIGQGAYGVVWKAYKRNTNQPVALKKIFDAFRNTEDAQRTFREVSYLKAFKGHPNVIQLLNIHRAANNSDLYLVFEYMNIDLHNYITSGNKLDDNQVRYIIYQILKALKFIHSGNVVHRDLKPSNILLNTNCECKIADFGLARSLGETRLGTRNPLTDYVATRWYRAPEILLGSKRYSQLVDLWSLGCVLAEIVTEKPMFPGDSTTNQLELIISTVAQDDKEVEALSRLGVGRPRIVKGVPLKERLRSSSCECIDLTSRMLRLDPAQRISAQQALRHPFVSSFRSRRGEPVLGRTVQAAISDNSRLTVQDYRTALYSYDERKPRTFLPSNLPAVNRYSKSRNSVSFNKKPFSSEPENTTYKARIYESTRYPPLSTKTCFRGNFQSKVSVRH</sequence>
<dbReference type="Gene3D" id="1.10.510.10">
    <property type="entry name" value="Transferase(Phosphotransferase) domain 1"/>
    <property type="match status" value="1"/>
</dbReference>
<dbReference type="OrthoDB" id="192887at2759"/>
<evidence type="ECO:0000259" key="11">
    <source>
        <dbReference type="PROSITE" id="PS50011"/>
    </source>
</evidence>
<comment type="catalytic activity">
    <reaction evidence="7">
        <text>L-seryl-[protein] + ATP = O-phospho-L-seryl-[protein] + ADP + H(+)</text>
        <dbReference type="Rhea" id="RHEA:17989"/>
        <dbReference type="Rhea" id="RHEA-COMP:9863"/>
        <dbReference type="Rhea" id="RHEA-COMP:11604"/>
        <dbReference type="ChEBI" id="CHEBI:15378"/>
        <dbReference type="ChEBI" id="CHEBI:29999"/>
        <dbReference type="ChEBI" id="CHEBI:30616"/>
        <dbReference type="ChEBI" id="CHEBI:83421"/>
        <dbReference type="ChEBI" id="CHEBI:456216"/>
        <dbReference type="EC" id="2.7.11.24"/>
    </reaction>
</comment>
<dbReference type="GO" id="GO:0005524">
    <property type="term" value="F:ATP binding"/>
    <property type="evidence" value="ECO:0007669"/>
    <property type="project" value="UniProtKB-UniRule"/>
</dbReference>
<evidence type="ECO:0000313" key="12">
    <source>
        <dbReference type="EMBL" id="CAH1389116.1"/>
    </source>
</evidence>
<comment type="activity regulation">
    <text evidence="10">Activated by threonine and tyrosine phosphorylation.</text>
</comment>
<feature type="binding site" evidence="8">
    <location>
        <position position="52"/>
    </location>
    <ligand>
        <name>ATP</name>
        <dbReference type="ChEBI" id="CHEBI:30616"/>
    </ligand>
</feature>
<dbReference type="InterPro" id="IPR017441">
    <property type="entry name" value="Protein_kinase_ATP_BS"/>
</dbReference>
<dbReference type="PROSITE" id="PS01351">
    <property type="entry name" value="MAPK"/>
    <property type="match status" value="1"/>
</dbReference>
<evidence type="ECO:0000256" key="7">
    <source>
        <dbReference type="ARBA" id="ARBA00048312"/>
    </source>
</evidence>
<dbReference type="InterPro" id="IPR011009">
    <property type="entry name" value="Kinase-like_dom_sf"/>
</dbReference>
<organism evidence="12 13">
    <name type="scientific">Nezara viridula</name>
    <name type="common">Southern green stink bug</name>
    <name type="synonym">Cimex viridulus</name>
    <dbReference type="NCBI Taxonomy" id="85310"/>
    <lineage>
        <taxon>Eukaryota</taxon>
        <taxon>Metazoa</taxon>
        <taxon>Ecdysozoa</taxon>
        <taxon>Arthropoda</taxon>
        <taxon>Hexapoda</taxon>
        <taxon>Insecta</taxon>
        <taxon>Pterygota</taxon>
        <taxon>Neoptera</taxon>
        <taxon>Paraneoptera</taxon>
        <taxon>Hemiptera</taxon>
        <taxon>Heteroptera</taxon>
        <taxon>Panheteroptera</taxon>
        <taxon>Pentatomomorpha</taxon>
        <taxon>Pentatomoidea</taxon>
        <taxon>Pentatomidae</taxon>
        <taxon>Pentatominae</taxon>
        <taxon>Nezara</taxon>
    </lineage>
</organism>
<dbReference type="InterPro" id="IPR000719">
    <property type="entry name" value="Prot_kinase_dom"/>
</dbReference>
<dbReference type="AlphaFoldDB" id="A0A9P0GZE2"/>
<dbReference type="SUPFAM" id="SSF56112">
    <property type="entry name" value="Protein kinase-like (PK-like)"/>
    <property type="match status" value="1"/>
</dbReference>
<reference evidence="12" key="1">
    <citation type="submission" date="2022-01" db="EMBL/GenBank/DDBJ databases">
        <authorList>
            <person name="King R."/>
        </authorList>
    </citation>
    <scope>NUCLEOTIDE SEQUENCE</scope>
</reference>
<keyword evidence="1 9" id="KW-0723">Serine/threonine-protein kinase</keyword>
<dbReference type="FunFam" id="3.30.200.20:FF:000166">
    <property type="entry name" value="Mitogen-activated protein kinase"/>
    <property type="match status" value="1"/>
</dbReference>
<dbReference type="Pfam" id="PF00069">
    <property type="entry name" value="Pkinase"/>
    <property type="match status" value="1"/>
</dbReference>
<keyword evidence="13" id="KW-1185">Reference proteome</keyword>
<evidence type="ECO:0000256" key="9">
    <source>
        <dbReference type="RuleBase" id="RU000304"/>
    </source>
</evidence>
<dbReference type="Gene3D" id="3.30.200.20">
    <property type="entry name" value="Phosphorylase Kinase, domain 1"/>
    <property type="match status" value="1"/>
</dbReference>
<dbReference type="InterPro" id="IPR003527">
    <property type="entry name" value="MAP_kinase_CS"/>
</dbReference>
<dbReference type="FunFam" id="1.10.510.10:FF:000624">
    <property type="entry name" value="Mitogen-activated protein kinase"/>
    <property type="match status" value="1"/>
</dbReference>
<dbReference type="EC" id="2.7.11.24" evidence="10"/>
<evidence type="ECO:0000313" key="13">
    <source>
        <dbReference type="Proteomes" id="UP001152798"/>
    </source>
</evidence>
<comment type="similarity">
    <text evidence="10">Belongs to the protein kinase superfamily. Ser/Thr protein kinase family. MAP kinase subfamily.</text>
</comment>
<dbReference type="GO" id="GO:0004707">
    <property type="term" value="F:MAP kinase activity"/>
    <property type="evidence" value="ECO:0007669"/>
    <property type="project" value="UniProtKB-EC"/>
</dbReference>
<comment type="cofactor">
    <cofactor evidence="10">
        <name>Mg(2+)</name>
        <dbReference type="ChEBI" id="CHEBI:18420"/>
    </cofactor>
</comment>
<dbReference type="InterPro" id="IPR050117">
    <property type="entry name" value="MAPK"/>
</dbReference>
<evidence type="ECO:0000256" key="2">
    <source>
        <dbReference type="ARBA" id="ARBA00022679"/>
    </source>
</evidence>
<dbReference type="PROSITE" id="PS50011">
    <property type="entry name" value="PROTEIN_KINASE_DOM"/>
    <property type="match status" value="1"/>
</dbReference>
<evidence type="ECO:0000256" key="10">
    <source>
        <dbReference type="RuleBase" id="RU361165"/>
    </source>
</evidence>
<keyword evidence="2 10" id="KW-0808">Transferase</keyword>
<keyword evidence="3 8" id="KW-0547">Nucleotide-binding</keyword>
<dbReference type="InterPro" id="IPR008271">
    <property type="entry name" value="Ser/Thr_kinase_AS"/>
</dbReference>
<dbReference type="SMART" id="SM00220">
    <property type="entry name" value="S_TKc"/>
    <property type="match status" value="1"/>
</dbReference>
<keyword evidence="10" id="KW-0460">Magnesium</keyword>
<evidence type="ECO:0000256" key="8">
    <source>
        <dbReference type="PROSITE-ProRule" id="PRU10141"/>
    </source>
</evidence>
<proteinExistence type="inferred from homology"/>
<dbReference type="Proteomes" id="UP001152798">
    <property type="component" value="Chromosome 1"/>
</dbReference>
<comment type="catalytic activity">
    <reaction evidence="6 10">
        <text>L-threonyl-[protein] + ATP = O-phospho-L-threonyl-[protein] + ADP + H(+)</text>
        <dbReference type="Rhea" id="RHEA:46608"/>
        <dbReference type="Rhea" id="RHEA-COMP:11060"/>
        <dbReference type="Rhea" id="RHEA-COMP:11605"/>
        <dbReference type="ChEBI" id="CHEBI:15378"/>
        <dbReference type="ChEBI" id="CHEBI:30013"/>
        <dbReference type="ChEBI" id="CHEBI:30616"/>
        <dbReference type="ChEBI" id="CHEBI:61977"/>
        <dbReference type="ChEBI" id="CHEBI:456216"/>
        <dbReference type="EC" id="2.7.11.24"/>
    </reaction>
</comment>
<evidence type="ECO:0000256" key="4">
    <source>
        <dbReference type="ARBA" id="ARBA00022777"/>
    </source>
</evidence>
<evidence type="ECO:0000256" key="1">
    <source>
        <dbReference type="ARBA" id="ARBA00022527"/>
    </source>
</evidence>
<dbReference type="PANTHER" id="PTHR24055">
    <property type="entry name" value="MITOGEN-ACTIVATED PROTEIN KINASE"/>
    <property type="match status" value="1"/>
</dbReference>
<dbReference type="PROSITE" id="PS00108">
    <property type="entry name" value="PROTEIN_KINASE_ST"/>
    <property type="match status" value="1"/>
</dbReference>
<evidence type="ECO:0000256" key="3">
    <source>
        <dbReference type="ARBA" id="ARBA00022741"/>
    </source>
</evidence>